<evidence type="ECO:0000313" key="4">
    <source>
        <dbReference type="Proteomes" id="UP000746584"/>
    </source>
</evidence>
<comment type="caution">
    <text evidence="1">The sequence shown here is derived from an EMBL/GenBank/DDBJ whole genome shotgun (WGS) entry which is preliminary data.</text>
</comment>
<reference evidence="1" key="1">
    <citation type="journal article" date="2014" name="Int. J. Syst. Evol. Microbiol.">
        <title>Complete genome sequence of Corynebacterium casei LMG S-19264T (=DSM 44701T), isolated from a smear-ripened cheese.</title>
        <authorList>
            <consortium name="US DOE Joint Genome Institute (JGI-PGF)"/>
            <person name="Walter F."/>
            <person name="Albersmeier A."/>
            <person name="Kalinowski J."/>
            <person name="Ruckert C."/>
        </authorList>
    </citation>
    <scope>NUCLEOTIDE SEQUENCE</scope>
    <source>
        <strain evidence="1">JCM 1480</strain>
    </source>
</reference>
<protein>
    <submittedName>
        <fullName evidence="1">Uncharacterized protein</fullName>
    </submittedName>
</protein>
<dbReference type="Proteomes" id="UP000746584">
    <property type="component" value="Unassembled WGS sequence"/>
</dbReference>
<sequence>MQSSRIPTVATTEGLRQLRWTDTGHRQKGLPVLAVQNTDCVTPVGVSLRETSTAVTVTAWGRRQTEPCAAIGYAMYGAVPLDGPLGHRTLRHG</sequence>
<dbReference type="AlphaFoldDB" id="A0A8H9G7N3"/>
<organism evidence="1 3">
    <name type="scientific">Curtobacterium luteum</name>
    <dbReference type="NCBI Taxonomy" id="33881"/>
    <lineage>
        <taxon>Bacteria</taxon>
        <taxon>Bacillati</taxon>
        <taxon>Actinomycetota</taxon>
        <taxon>Actinomycetes</taxon>
        <taxon>Micrococcales</taxon>
        <taxon>Microbacteriaceae</taxon>
        <taxon>Curtobacterium</taxon>
    </lineage>
</organism>
<reference evidence="1" key="2">
    <citation type="submission" date="2020-09" db="EMBL/GenBank/DDBJ databases">
        <authorList>
            <person name="Sun Q."/>
            <person name="Ohkuma M."/>
        </authorList>
    </citation>
    <scope>NUCLEOTIDE SEQUENCE</scope>
    <source>
        <strain evidence="1">JCM 1480</strain>
    </source>
</reference>
<reference evidence="2 4" key="3">
    <citation type="submission" date="2021-01" db="EMBL/GenBank/DDBJ databases">
        <title>Sequencing the genomes of 1000 actinobacteria strains.</title>
        <authorList>
            <person name="Klenk H.-P."/>
        </authorList>
    </citation>
    <scope>NUCLEOTIDE SEQUENCE [LARGE SCALE GENOMIC DNA]</scope>
    <source>
        <strain evidence="2 4">DSM 20542</strain>
    </source>
</reference>
<evidence type="ECO:0000313" key="1">
    <source>
        <dbReference type="EMBL" id="GGK96950.1"/>
    </source>
</evidence>
<evidence type="ECO:0000313" key="2">
    <source>
        <dbReference type="EMBL" id="MBM7804003.1"/>
    </source>
</evidence>
<dbReference type="EMBL" id="JAFBCG010000001">
    <property type="protein sequence ID" value="MBM7804003.1"/>
    <property type="molecule type" value="Genomic_DNA"/>
</dbReference>
<evidence type="ECO:0000313" key="3">
    <source>
        <dbReference type="Proteomes" id="UP000648535"/>
    </source>
</evidence>
<keyword evidence="4" id="KW-1185">Reference proteome</keyword>
<accession>A0A8H9G7N3</accession>
<proteinExistence type="predicted"/>
<name>A0A8H9G7N3_9MICO</name>
<gene>
    <name evidence="1" type="ORF">GCM10009769_13890</name>
    <name evidence="2" type="ORF">JOE58_003254</name>
</gene>
<dbReference type="Proteomes" id="UP000648535">
    <property type="component" value="Unassembled WGS sequence"/>
</dbReference>
<dbReference type="EMBL" id="BMOI01000005">
    <property type="protein sequence ID" value="GGK96950.1"/>
    <property type="molecule type" value="Genomic_DNA"/>
</dbReference>